<proteinExistence type="predicted"/>
<keyword evidence="1" id="KW-0539">Nucleus</keyword>
<dbReference type="EMBL" id="ML977310">
    <property type="protein sequence ID" value="KAF2122493.1"/>
    <property type="molecule type" value="Genomic_DNA"/>
</dbReference>
<accession>A0A6A5ZUC3</accession>
<reference evidence="3" key="1">
    <citation type="journal article" date="2020" name="Stud. Mycol.">
        <title>101 Dothideomycetes genomes: a test case for predicting lifestyles and emergence of pathogens.</title>
        <authorList>
            <person name="Haridas S."/>
            <person name="Albert R."/>
            <person name="Binder M."/>
            <person name="Bloem J."/>
            <person name="Labutti K."/>
            <person name="Salamov A."/>
            <person name="Andreopoulos B."/>
            <person name="Baker S."/>
            <person name="Barry K."/>
            <person name="Bills G."/>
            <person name="Bluhm B."/>
            <person name="Cannon C."/>
            <person name="Castanera R."/>
            <person name="Culley D."/>
            <person name="Daum C."/>
            <person name="Ezra D."/>
            <person name="Gonzalez J."/>
            <person name="Henrissat B."/>
            <person name="Kuo A."/>
            <person name="Liang C."/>
            <person name="Lipzen A."/>
            <person name="Lutzoni F."/>
            <person name="Magnuson J."/>
            <person name="Mondo S."/>
            <person name="Nolan M."/>
            <person name="Ohm R."/>
            <person name="Pangilinan J."/>
            <person name="Park H.-J."/>
            <person name="Ramirez L."/>
            <person name="Alfaro M."/>
            <person name="Sun H."/>
            <person name="Tritt A."/>
            <person name="Yoshinaga Y."/>
            <person name="Zwiers L.-H."/>
            <person name="Turgeon B."/>
            <person name="Goodwin S."/>
            <person name="Spatafora J."/>
            <person name="Crous P."/>
            <person name="Grigoriev I."/>
        </authorList>
    </citation>
    <scope>NUCLEOTIDE SEQUENCE</scope>
    <source>
        <strain evidence="3">CBS 627.86</strain>
    </source>
</reference>
<dbReference type="GO" id="GO:0008270">
    <property type="term" value="F:zinc ion binding"/>
    <property type="evidence" value="ECO:0007669"/>
    <property type="project" value="InterPro"/>
</dbReference>
<dbReference type="PANTHER" id="PTHR35392">
    <property type="entry name" value="ZN(II)2CYS6 TRANSCRIPTION FACTOR (EUROFUNG)-RELATED-RELATED"/>
    <property type="match status" value="1"/>
</dbReference>
<dbReference type="Proteomes" id="UP000799770">
    <property type="component" value="Unassembled WGS sequence"/>
</dbReference>
<evidence type="ECO:0000256" key="2">
    <source>
        <dbReference type="SAM" id="MobiDB-lite"/>
    </source>
</evidence>
<evidence type="ECO:0008006" key="5">
    <source>
        <dbReference type="Google" id="ProtNLM"/>
    </source>
</evidence>
<sequence>MGVGVAQGDRRQDGQIVSDSMPSNAIEYSLTFHLDPLETSPIDTSTSYADPFPNFPTDTSTSHPDPFTIRSNVASASATSNELQPYFADDMFGFDLSSYPGAFSNYDPNLPLLPSIDSEFDNVSTFNFETALGGNQVLGGLPNLLDNFPTSLAQEGPLPLPSSSEGSEWTYVRRVCTPAEDEDTDGEDEVELINEERDNDDFLIVSSGKRKRGALAAKSREQAAKTRQMKACIRCRAQKIKCEYDEDNPEGPCKPCTSIVKPTFHRIPCLRYRLLDFSLARPWATGYTARWQKLEMRNVTLWASNEIRYFTVRASVFPGYQITVKHRKFIPVEGDKMERKWMDDGKKKAITVPPFAIVNMEEAAQEFRKIMDETAFDRIDEYLEAKKADELVRITFDMAKQHLKKASTEEERVLIQNLFRMWFAIMITTGSAWLEGPDTEDMRPVEASYPLTAGRVLRSPVSVEQWDFLITLRAILPLRKKVMDDLQRLVLSNDQNAFTTVFLCTFVLLHLCSMWSADRYRAALKHNSPVRFQHPKFIEEVHHSANVLLAHFHYYVGDIDLRTINWKERFKTRFAHLSTHEVGFYYLVAELLKEKPRARTIKAAHDLDLYEDELYFVSQMFETNWKPNDGYMCPLANIELWL</sequence>
<gene>
    <name evidence="3" type="ORF">BDV96DRAFT_560903</name>
</gene>
<name>A0A6A5ZUC3_9PLEO</name>
<evidence type="ECO:0000256" key="1">
    <source>
        <dbReference type="ARBA" id="ARBA00023242"/>
    </source>
</evidence>
<organism evidence="3 4">
    <name type="scientific">Lophiotrema nucula</name>
    <dbReference type="NCBI Taxonomy" id="690887"/>
    <lineage>
        <taxon>Eukaryota</taxon>
        <taxon>Fungi</taxon>
        <taxon>Dikarya</taxon>
        <taxon>Ascomycota</taxon>
        <taxon>Pezizomycotina</taxon>
        <taxon>Dothideomycetes</taxon>
        <taxon>Pleosporomycetidae</taxon>
        <taxon>Pleosporales</taxon>
        <taxon>Lophiotremataceae</taxon>
        <taxon>Lophiotrema</taxon>
    </lineage>
</organism>
<feature type="compositionally biased region" description="Polar residues" evidence="2">
    <location>
        <begin position="56"/>
        <end position="65"/>
    </location>
</feature>
<protein>
    <recommendedName>
        <fullName evidence="5">Zn(2)-C6 fungal-type domain-containing protein</fullName>
    </recommendedName>
</protein>
<dbReference type="OrthoDB" id="3474066at2759"/>
<dbReference type="PANTHER" id="PTHR35392:SF3">
    <property type="entry name" value="ZN(2)-C6 FUNGAL-TYPE DOMAIN-CONTAINING PROTEIN"/>
    <property type="match status" value="1"/>
</dbReference>
<dbReference type="SUPFAM" id="SSF57701">
    <property type="entry name" value="Zn2/Cys6 DNA-binding domain"/>
    <property type="match status" value="1"/>
</dbReference>
<dbReference type="InterPro" id="IPR001138">
    <property type="entry name" value="Zn2Cys6_DnaBD"/>
</dbReference>
<dbReference type="GO" id="GO:0000981">
    <property type="term" value="F:DNA-binding transcription factor activity, RNA polymerase II-specific"/>
    <property type="evidence" value="ECO:0007669"/>
    <property type="project" value="InterPro"/>
</dbReference>
<dbReference type="InterPro" id="IPR036864">
    <property type="entry name" value="Zn2-C6_fun-type_DNA-bd_sf"/>
</dbReference>
<feature type="region of interest" description="Disordered" evidence="2">
    <location>
        <begin position="1"/>
        <end position="20"/>
    </location>
</feature>
<dbReference type="InterPro" id="IPR052973">
    <property type="entry name" value="Fungal_sec-metab_reg_TF"/>
</dbReference>
<dbReference type="CDD" id="cd00067">
    <property type="entry name" value="GAL4"/>
    <property type="match status" value="1"/>
</dbReference>
<feature type="region of interest" description="Disordered" evidence="2">
    <location>
        <begin position="43"/>
        <end position="65"/>
    </location>
</feature>
<evidence type="ECO:0000313" key="3">
    <source>
        <dbReference type="EMBL" id="KAF2122493.1"/>
    </source>
</evidence>
<evidence type="ECO:0000313" key="4">
    <source>
        <dbReference type="Proteomes" id="UP000799770"/>
    </source>
</evidence>
<keyword evidence="4" id="KW-1185">Reference proteome</keyword>
<dbReference type="AlphaFoldDB" id="A0A6A5ZUC3"/>